<accession>A0A7J7WDH4</accession>
<protein>
    <submittedName>
        <fullName evidence="1">Uncharacterized protein</fullName>
    </submittedName>
</protein>
<evidence type="ECO:0000313" key="1">
    <source>
        <dbReference type="EMBL" id="KAF6335371.1"/>
    </source>
</evidence>
<reference evidence="1 2" key="1">
    <citation type="journal article" date="2020" name="Nature">
        <title>Six reference-quality genomes reveal evolution of bat adaptations.</title>
        <authorList>
            <person name="Jebb D."/>
            <person name="Huang Z."/>
            <person name="Pippel M."/>
            <person name="Hughes G.M."/>
            <person name="Lavrichenko K."/>
            <person name="Devanna P."/>
            <person name="Winkler S."/>
            <person name="Jermiin L.S."/>
            <person name="Skirmuntt E.C."/>
            <person name="Katzourakis A."/>
            <person name="Burkitt-Gray L."/>
            <person name="Ray D.A."/>
            <person name="Sullivan K.A.M."/>
            <person name="Roscito J.G."/>
            <person name="Kirilenko B.M."/>
            <person name="Davalos L.M."/>
            <person name="Corthals A.P."/>
            <person name="Power M.L."/>
            <person name="Jones G."/>
            <person name="Ransome R.D."/>
            <person name="Dechmann D.K.N."/>
            <person name="Locatelli A.G."/>
            <person name="Puechmaille S.J."/>
            <person name="Fedrigo O."/>
            <person name="Jarvis E.D."/>
            <person name="Hiller M."/>
            <person name="Vernes S.C."/>
            <person name="Myers E.W."/>
            <person name="Teeling E.C."/>
        </authorList>
    </citation>
    <scope>NUCLEOTIDE SEQUENCE [LARGE SCALE GENOMIC DNA]</scope>
    <source>
        <strain evidence="1">MPipKuh1</strain>
        <tissue evidence="1">Flight muscle</tissue>
    </source>
</reference>
<proteinExistence type="predicted"/>
<dbReference type="AlphaFoldDB" id="A0A7J7WDH4"/>
<comment type="caution">
    <text evidence="1">The sequence shown here is derived from an EMBL/GenBank/DDBJ whole genome shotgun (WGS) entry which is preliminary data.</text>
</comment>
<dbReference type="Proteomes" id="UP000558488">
    <property type="component" value="Unassembled WGS sequence"/>
</dbReference>
<sequence>MSPHSHTVHTLPWRVCSLMGPSQARARPCSCLWRGFCWAPQTSKKDRSCKGHFQPWHGLHPTLHPAFGLGKLAVGPSALWSEGGGGGAVPRLGLLGGPRRPGLQTRRVSHRGGRTHFCFGFGKGLAAFFQRWFNETQNCFF</sequence>
<dbReference type="EMBL" id="JACAGB010000011">
    <property type="protein sequence ID" value="KAF6335371.1"/>
    <property type="molecule type" value="Genomic_DNA"/>
</dbReference>
<name>A0A7J7WDH4_PIPKU</name>
<gene>
    <name evidence="1" type="ORF">mPipKuh1_008054</name>
</gene>
<evidence type="ECO:0000313" key="2">
    <source>
        <dbReference type="Proteomes" id="UP000558488"/>
    </source>
</evidence>
<organism evidence="1 2">
    <name type="scientific">Pipistrellus kuhlii</name>
    <name type="common">Kuhl's pipistrelle</name>
    <dbReference type="NCBI Taxonomy" id="59472"/>
    <lineage>
        <taxon>Eukaryota</taxon>
        <taxon>Metazoa</taxon>
        <taxon>Chordata</taxon>
        <taxon>Craniata</taxon>
        <taxon>Vertebrata</taxon>
        <taxon>Euteleostomi</taxon>
        <taxon>Mammalia</taxon>
        <taxon>Eutheria</taxon>
        <taxon>Laurasiatheria</taxon>
        <taxon>Chiroptera</taxon>
        <taxon>Yangochiroptera</taxon>
        <taxon>Vespertilionidae</taxon>
        <taxon>Pipistrellus</taxon>
    </lineage>
</organism>
<keyword evidence="2" id="KW-1185">Reference proteome</keyword>